<gene>
    <name evidence="2" type="ORF">BCV72DRAFT_248823</name>
</gene>
<protein>
    <submittedName>
        <fullName evidence="2">Uncharacterized protein</fullName>
    </submittedName>
</protein>
<proteinExistence type="predicted"/>
<evidence type="ECO:0000313" key="2">
    <source>
        <dbReference type="EMBL" id="ORE08356.1"/>
    </source>
</evidence>
<name>A0A1X0R8R4_RHIZD</name>
<dbReference type="Proteomes" id="UP000242414">
    <property type="component" value="Unassembled WGS sequence"/>
</dbReference>
<feature type="region of interest" description="Disordered" evidence="1">
    <location>
        <begin position="80"/>
        <end position="110"/>
    </location>
</feature>
<dbReference type="VEuPathDB" id="FungiDB:BCV72DRAFT_248823"/>
<accession>A0A1X0R8R4</accession>
<sequence>MSHEGGVLVENVNVTEVLRRFRKQSIAESYFPSFSSNTNFNWTKFFRPSSLSHIFPLNRFDVGKYVTRYFDNNTRQALKSVASGTKPKKKKKQPSDSYNTDDDSDKEGGEPIMSMVRDLVRHKKQYHASIADSFEATFTEKHLISAIQTVLLKYASEGFLYAMSKAKKFTSFFAEVKRPETTRNYQHEGNYTKLMSFRGALFQVKLLADGIYMPMAFEQIYQPLLLPTIATALCFVKRILFVECVTHAQKTLSGLVIVVFVHAVVY</sequence>
<evidence type="ECO:0000256" key="1">
    <source>
        <dbReference type="SAM" id="MobiDB-lite"/>
    </source>
</evidence>
<organism evidence="2">
    <name type="scientific">Rhizopus microsporus var. microsporus</name>
    <dbReference type="NCBI Taxonomy" id="86635"/>
    <lineage>
        <taxon>Eukaryota</taxon>
        <taxon>Fungi</taxon>
        <taxon>Fungi incertae sedis</taxon>
        <taxon>Mucoromycota</taxon>
        <taxon>Mucoromycotina</taxon>
        <taxon>Mucoromycetes</taxon>
        <taxon>Mucorales</taxon>
        <taxon>Mucorineae</taxon>
        <taxon>Rhizopodaceae</taxon>
        <taxon>Rhizopus</taxon>
    </lineage>
</organism>
<reference evidence="2" key="1">
    <citation type="journal article" date="2016" name="Proc. Natl. Acad. Sci. U.S.A.">
        <title>Lipid metabolic changes in an early divergent fungus govern the establishment of a mutualistic symbiosis with endobacteria.</title>
        <authorList>
            <person name="Lastovetsky O.A."/>
            <person name="Gaspar M.L."/>
            <person name="Mondo S.J."/>
            <person name="LaButti K.M."/>
            <person name="Sandor L."/>
            <person name="Grigoriev I.V."/>
            <person name="Henry S.A."/>
            <person name="Pawlowska T.E."/>
        </authorList>
    </citation>
    <scope>NUCLEOTIDE SEQUENCE [LARGE SCALE GENOMIC DNA]</scope>
    <source>
        <strain evidence="2">ATCC 52814</strain>
    </source>
</reference>
<dbReference type="AlphaFoldDB" id="A0A1X0R8R4"/>
<dbReference type="EMBL" id="KV921889">
    <property type="protein sequence ID" value="ORE08356.1"/>
    <property type="molecule type" value="Genomic_DNA"/>
</dbReference>